<organism evidence="3 4">
    <name type="scientific">Actinopolymorpha singaporensis</name>
    <dbReference type="NCBI Taxonomy" id="117157"/>
    <lineage>
        <taxon>Bacteria</taxon>
        <taxon>Bacillati</taxon>
        <taxon>Actinomycetota</taxon>
        <taxon>Actinomycetes</taxon>
        <taxon>Propionibacteriales</taxon>
        <taxon>Actinopolymorphaceae</taxon>
        <taxon>Actinopolymorpha</taxon>
    </lineage>
</organism>
<evidence type="ECO:0000313" key="3">
    <source>
        <dbReference type="EMBL" id="SDS90398.1"/>
    </source>
</evidence>
<dbReference type="AlphaFoldDB" id="A0A1H1VZG9"/>
<evidence type="ECO:0008006" key="5">
    <source>
        <dbReference type="Google" id="ProtNLM"/>
    </source>
</evidence>
<evidence type="ECO:0000259" key="1">
    <source>
        <dbReference type="Pfam" id="PF18082"/>
    </source>
</evidence>
<gene>
    <name evidence="3" type="ORF">SAMN04489717_4288</name>
</gene>
<dbReference type="Gene3D" id="3.40.630.120">
    <property type="match status" value="1"/>
</dbReference>
<evidence type="ECO:0000313" key="4">
    <source>
        <dbReference type="Proteomes" id="UP000198983"/>
    </source>
</evidence>
<dbReference type="Pfam" id="PF18082">
    <property type="entry name" value="NAT_N"/>
    <property type="match status" value="1"/>
</dbReference>
<accession>A0A1H1VZG9</accession>
<dbReference type="InterPro" id="IPR041273">
    <property type="entry name" value="NAT_N"/>
</dbReference>
<dbReference type="Pfam" id="PF18164">
    <property type="entry name" value="GNAT_C"/>
    <property type="match status" value="1"/>
</dbReference>
<sequence length="333" mass="37685">MSELDAAAVTAWLGGGEEYATWVSELDRVGPPQTEVTLAEPAQVQALAEPLGLHADDAADIVATRFTAADDPQLWWLLQRCHEHLISGMGTLDTPWLRWPNLPAELDAKGRFFYVHVFLASIPSLLRYHESRGIPASDSWAILADLGRQIAIYRRIHGVGGLDVQGWFSLHFRGLIYDFGRLQFNRALVHFDDETISAGGAPFRKGDPVLGVHIPESGPMTPEACDESFRRAREFYDRYFPEDKYRYGVCSSWLLDPQLADYLPEDSNIIRFQRRFEILPGGHEGDKDVFQFVFRMIDPTLDQLPRRTTLERAVAAHLEAGKHWQVRSGWVAL</sequence>
<name>A0A1H1VZG9_9ACTN</name>
<dbReference type="RefSeq" id="WP_092655383.1">
    <property type="nucleotide sequence ID" value="NZ_LT629732.1"/>
</dbReference>
<evidence type="ECO:0000259" key="2">
    <source>
        <dbReference type="Pfam" id="PF18164"/>
    </source>
</evidence>
<reference evidence="3 4" key="1">
    <citation type="submission" date="2016-10" db="EMBL/GenBank/DDBJ databases">
        <authorList>
            <person name="de Groot N.N."/>
        </authorList>
    </citation>
    <scope>NUCLEOTIDE SEQUENCE [LARGE SCALE GENOMIC DNA]</scope>
    <source>
        <strain evidence="3 4">DSM 22024</strain>
    </source>
</reference>
<dbReference type="EMBL" id="LT629732">
    <property type="protein sequence ID" value="SDS90398.1"/>
    <property type="molecule type" value="Genomic_DNA"/>
</dbReference>
<keyword evidence="4" id="KW-1185">Reference proteome</keyword>
<protein>
    <recommendedName>
        <fullName evidence="5">Acyltransferase</fullName>
    </recommendedName>
</protein>
<dbReference type="STRING" id="117157.SAMN04489717_4288"/>
<dbReference type="OrthoDB" id="3229305at2"/>
<feature type="domain" description="GNAT-like C-terminal" evidence="2">
    <location>
        <begin position="176"/>
        <end position="331"/>
    </location>
</feature>
<proteinExistence type="predicted"/>
<dbReference type="InterPro" id="IPR041644">
    <property type="entry name" value="GNAT_C"/>
</dbReference>
<feature type="domain" description="N-acyltransferase N-terminal" evidence="1">
    <location>
        <begin position="44"/>
        <end position="174"/>
    </location>
</feature>
<dbReference type="Proteomes" id="UP000198983">
    <property type="component" value="Chromosome I"/>
</dbReference>